<name>A0ABT5MAJ8_9BURK</name>
<evidence type="ECO:0000256" key="5">
    <source>
        <dbReference type="ARBA" id="ARBA00022475"/>
    </source>
</evidence>
<dbReference type="Proteomes" id="UP001528672">
    <property type="component" value="Unassembled WGS sequence"/>
</dbReference>
<organism evidence="11 12">
    <name type="scientific">Curvibacter microcysteis</name>
    <dbReference type="NCBI Taxonomy" id="3026419"/>
    <lineage>
        <taxon>Bacteria</taxon>
        <taxon>Pseudomonadati</taxon>
        <taxon>Pseudomonadota</taxon>
        <taxon>Betaproteobacteria</taxon>
        <taxon>Burkholderiales</taxon>
        <taxon>Comamonadaceae</taxon>
        <taxon>Curvibacter</taxon>
    </lineage>
</organism>
<comment type="similarity">
    <text evidence="2">Belongs to the GSP N family.</text>
</comment>
<dbReference type="InterPro" id="IPR022792">
    <property type="entry name" value="T2SS_protein-GspN"/>
</dbReference>
<evidence type="ECO:0000256" key="7">
    <source>
        <dbReference type="ARBA" id="ARBA00022692"/>
    </source>
</evidence>
<keyword evidence="9" id="KW-0472">Membrane</keyword>
<comment type="subcellular location">
    <subcellularLocation>
        <location evidence="1">Cell inner membrane</location>
    </subcellularLocation>
</comment>
<evidence type="ECO:0000256" key="2">
    <source>
        <dbReference type="ARBA" id="ARBA00007208"/>
    </source>
</evidence>
<comment type="caution">
    <text evidence="11">The sequence shown here is derived from an EMBL/GenBank/DDBJ whole genome shotgun (WGS) entry which is preliminary data.</text>
</comment>
<gene>
    <name evidence="11" type="primary">gspN</name>
    <name evidence="11" type="ORF">PSQ39_02105</name>
</gene>
<keyword evidence="5" id="KW-1003">Cell membrane</keyword>
<evidence type="ECO:0000256" key="6">
    <source>
        <dbReference type="ARBA" id="ARBA00022519"/>
    </source>
</evidence>
<evidence type="ECO:0000256" key="10">
    <source>
        <dbReference type="ARBA" id="ARBA00030772"/>
    </source>
</evidence>
<evidence type="ECO:0000256" key="4">
    <source>
        <dbReference type="ARBA" id="ARBA00022448"/>
    </source>
</evidence>
<accession>A0ABT5MAJ8</accession>
<evidence type="ECO:0000256" key="9">
    <source>
        <dbReference type="ARBA" id="ARBA00023136"/>
    </source>
</evidence>
<evidence type="ECO:0000256" key="1">
    <source>
        <dbReference type="ARBA" id="ARBA00004533"/>
    </source>
</evidence>
<evidence type="ECO:0000256" key="3">
    <source>
        <dbReference type="ARBA" id="ARBA00021563"/>
    </source>
</evidence>
<evidence type="ECO:0000313" key="12">
    <source>
        <dbReference type="Proteomes" id="UP001528672"/>
    </source>
</evidence>
<sequence>MRLLPVRSSTLRARPAVAAAVARPGSAADARLGRRWAWAGALCGALLCGLLWAPARWLAAGVDQASQGQVQLLLPRGTVWTGSAHLVLTGGRNSQDRTTLPGRVGWQLRPQWTGLSLALNLDCCADAPLQARVQPGWNRVHVQIQDHQSRWPAQLLSGLGTPWNTLQPEGRLQLQLQGLSLDWAAGRLRLAGQVQLDALDISSRLSTLHPMGSYRATLQGGDAPSLDLKTLEGSLLLSGQGQWVGARLRFQGTAEAAPEREAALANLLNLIGRRRGARSHITLG</sequence>
<dbReference type="Pfam" id="PF01203">
    <property type="entry name" value="T2SSN"/>
    <property type="match status" value="1"/>
</dbReference>
<keyword evidence="6" id="KW-0997">Cell inner membrane</keyword>
<proteinExistence type="inferred from homology"/>
<protein>
    <recommendedName>
        <fullName evidence="3">Type II secretion system protein N</fullName>
    </recommendedName>
    <alternativeName>
        <fullName evidence="10">General secretion pathway protein N</fullName>
    </alternativeName>
</protein>
<reference evidence="11 12" key="1">
    <citation type="submission" date="2023-02" db="EMBL/GenBank/DDBJ databases">
        <title>Bacterial whole genome sequence for Curvibacter sp. HBC28.</title>
        <authorList>
            <person name="Le V."/>
            <person name="Ko S.-R."/>
            <person name="Ahn C.-Y."/>
            <person name="Oh H.-M."/>
        </authorList>
    </citation>
    <scope>NUCLEOTIDE SEQUENCE [LARGE SCALE GENOMIC DNA]</scope>
    <source>
        <strain evidence="11 12">HBC28</strain>
    </source>
</reference>
<evidence type="ECO:0000256" key="8">
    <source>
        <dbReference type="ARBA" id="ARBA00022927"/>
    </source>
</evidence>
<dbReference type="EMBL" id="JAQSIO010000001">
    <property type="protein sequence ID" value="MDD0813415.1"/>
    <property type="molecule type" value="Genomic_DNA"/>
</dbReference>
<dbReference type="RefSeq" id="WP_273924938.1">
    <property type="nucleotide sequence ID" value="NZ_JAQSIO010000001.1"/>
</dbReference>
<evidence type="ECO:0000313" key="11">
    <source>
        <dbReference type="EMBL" id="MDD0813415.1"/>
    </source>
</evidence>
<keyword evidence="8" id="KW-0653">Protein transport</keyword>
<keyword evidence="12" id="KW-1185">Reference proteome</keyword>
<keyword evidence="4" id="KW-0813">Transport</keyword>
<keyword evidence="7" id="KW-0812">Transmembrane</keyword>